<evidence type="ECO:0000313" key="1">
    <source>
        <dbReference type="EMBL" id="RDW95445.1"/>
    </source>
</evidence>
<protein>
    <submittedName>
        <fullName evidence="1">Uncharacterized protein</fullName>
    </submittedName>
</protein>
<comment type="caution">
    <text evidence="1">The sequence shown here is derived from an EMBL/GenBank/DDBJ whole genome shotgun (WGS) entry which is preliminary data.</text>
</comment>
<gene>
    <name evidence="1" type="ORF">J057_24275</name>
</gene>
<evidence type="ECO:0000313" key="2">
    <source>
        <dbReference type="Proteomes" id="UP000013165"/>
    </source>
</evidence>
<keyword evidence="2" id="KW-1185">Reference proteome</keyword>
<dbReference type="EMBL" id="APLQ01000011">
    <property type="protein sequence ID" value="RDW95445.1"/>
    <property type="molecule type" value="Genomic_DNA"/>
</dbReference>
<dbReference type="Proteomes" id="UP000013165">
    <property type="component" value="Unassembled WGS sequence"/>
</dbReference>
<name>A0A371CGB6_9GAMM</name>
<accession>A0A371CGB6</accession>
<proteinExistence type="predicted"/>
<organism evidence="1 2">
    <name type="scientific">Marinobacter nanhaiticus D15-8W</name>
    <dbReference type="NCBI Taxonomy" id="626887"/>
    <lineage>
        <taxon>Bacteria</taxon>
        <taxon>Pseudomonadati</taxon>
        <taxon>Pseudomonadota</taxon>
        <taxon>Gammaproteobacteria</taxon>
        <taxon>Pseudomonadales</taxon>
        <taxon>Marinobacteraceae</taxon>
        <taxon>Marinobacter</taxon>
    </lineage>
</organism>
<reference evidence="1 2" key="1">
    <citation type="journal article" date="2013" name="Genome Announc.">
        <title>Genome Sequence of the Polycyclic Aromatic Hydrocarbon-Degrading Bacterium Strain Marinobacter nanhaiticus D15-8WT.</title>
        <authorList>
            <person name="Cui Z."/>
            <person name="Gao W."/>
            <person name="Li Q."/>
            <person name="Xu G."/>
            <person name="Zheng L."/>
        </authorList>
    </citation>
    <scope>NUCLEOTIDE SEQUENCE [LARGE SCALE GENOMIC DNA]</scope>
    <source>
        <strain evidence="1 2">D15-8W</strain>
    </source>
</reference>
<sequence>MEAFVGPVELRYSWLCPFTLFSTDFFISENEKPRWLAADRGFSSPVAAWVSAGPPSESGEGVYAWPDLWLK</sequence>
<dbReference type="AlphaFoldDB" id="A0A371CGB6"/>